<dbReference type="Proteomes" id="UP000324222">
    <property type="component" value="Unassembled WGS sequence"/>
</dbReference>
<protein>
    <submittedName>
        <fullName evidence="2">Uncharacterized protein</fullName>
    </submittedName>
</protein>
<gene>
    <name evidence="2" type="ORF">E2C01_065479</name>
</gene>
<dbReference type="EMBL" id="VSRR010032491">
    <property type="protein sequence ID" value="MPC71208.1"/>
    <property type="molecule type" value="Genomic_DNA"/>
</dbReference>
<comment type="caution">
    <text evidence="2">The sequence shown here is derived from an EMBL/GenBank/DDBJ whole genome shotgun (WGS) entry which is preliminary data.</text>
</comment>
<evidence type="ECO:0000256" key="1">
    <source>
        <dbReference type="SAM" id="SignalP"/>
    </source>
</evidence>
<keyword evidence="1" id="KW-0732">Signal</keyword>
<feature type="signal peptide" evidence="1">
    <location>
        <begin position="1"/>
        <end position="24"/>
    </location>
</feature>
<reference evidence="2 3" key="1">
    <citation type="submission" date="2019-05" db="EMBL/GenBank/DDBJ databases">
        <title>Another draft genome of Portunus trituberculatus and its Hox gene families provides insights of decapod evolution.</title>
        <authorList>
            <person name="Jeong J.-H."/>
            <person name="Song I."/>
            <person name="Kim S."/>
            <person name="Choi T."/>
            <person name="Kim D."/>
            <person name="Ryu S."/>
            <person name="Kim W."/>
        </authorList>
    </citation>
    <scope>NUCLEOTIDE SEQUENCE [LARGE SCALE GENOMIC DNA]</scope>
    <source>
        <tissue evidence="2">Muscle</tissue>
    </source>
</reference>
<sequence length="123" mass="13869">MARRFRAGTVLAALSVLFSTLVHCQDNEVIYGRRTRKCSPLLTGSVTEEEEIYLDQPVCADLFKPFPYRLQCISFTATTSTTTTTTTNTINTNLNERIPSSLPPPSHHLLPYLFQALEFIKTE</sequence>
<dbReference type="AlphaFoldDB" id="A0A5B7HR73"/>
<feature type="chain" id="PRO_5022916467" evidence="1">
    <location>
        <begin position="25"/>
        <end position="123"/>
    </location>
</feature>
<name>A0A5B7HR73_PORTR</name>
<evidence type="ECO:0000313" key="3">
    <source>
        <dbReference type="Proteomes" id="UP000324222"/>
    </source>
</evidence>
<proteinExistence type="predicted"/>
<evidence type="ECO:0000313" key="2">
    <source>
        <dbReference type="EMBL" id="MPC71208.1"/>
    </source>
</evidence>
<organism evidence="2 3">
    <name type="scientific">Portunus trituberculatus</name>
    <name type="common">Swimming crab</name>
    <name type="synonym">Neptunus trituberculatus</name>
    <dbReference type="NCBI Taxonomy" id="210409"/>
    <lineage>
        <taxon>Eukaryota</taxon>
        <taxon>Metazoa</taxon>
        <taxon>Ecdysozoa</taxon>
        <taxon>Arthropoda</taxon>
        <taxon>Crustacea</taxon>
        <taxon>Multicrustacea</taxon>
        <taxon>Malacostraca</taxon>
        <taxon>Eumalacostraca</taxon>
        <taxon>Eucarida</taxon>
        <taxon>Decapoda</taxon>
        <taxon>Pleocyemata</taxon>
        <taxon>Brachyura</taxon>
        <taxon>Eubrachyura</taxon>
        <taxon>Portunoidea</taxon>
        <taxon>Portunidae</taxon>
        <taxon>Portuninae</taxon>
        <taxon>Portunus</taxon>
    </lineage>
</organism>
<accession>A0A5B7HR73</accession>
<keyword evidence="3" id="KW-1185">Reference proteome</keyword>